<dbReference type="SUPFAM" id="SSF47391">
    <property type="entry name" value="Dimerization-anchoring domain of cAMP-dependent PK regulatory subunit"/>
    <property type="match status" value="1"/>
</dbReference>
<gene>
    <name evidence="2" type="ORF">OXX778_LOCUS1729</name>
</gene>
<protein>
    <submittedName>
        <fullName evidence="2">Uncharacterized protein</fullName>
    </submittedName>
</protein>
<proteinExistence type="predicted"/>
<dbReference type="Gene3D" id="3.40.50.300">
    <property type="entry name" value="P-loop containing nucleotide triphosphate hydrolases"/>
    <property type="match status" value="1"/>
</dbReference>
<evidence type="ECO:0000313" key="3">
    <source>
        <dbReference type="Proteomes" id="UP000663879"/>
    </source>
</evidence>
<dbReference type="EMBL" id="CAJNOC010000118">
    <property type="protein sequence ID" value="CAF0716692.1"/>
    <property type="molecule type" value="Genomic_DNA"/>
</dbReference>
<dbReference type="OrthoDB" id="6436361at2759"/>
<dbReference type="AlphaFoldDB" id="A0A813MBI0"/>
<organism evidence="2 3">
    <name type="scientific">Brachionus calyciflorus</name>
    <dbReference type="NCBI Taxonomy" id="104777"/>
    <lineage>
        <taxon>Eukaryota</taxon>
        <taxon>Metazoa</taxon>
        <taxon>Spiralia</taxon>
        <taxon>Gnathifera</taxon>
        <taxon>Rotifera</taxon>
        <taxon>Eurotatoria</taxon>
        <taxon>Monogononta</taxon>
        <taxon>Pseudotrocha</taxon>
        <taxon>Ploima</taxon>
        <taxon>Brachionidae</taxon>
        <taxon>Brachionus</taxon>
    </lineage>
</organism>
<accession>A0A813MBI0</accession>
<evidence type="ECO:0000313" key="2">
    <source>
        <dbReference type="EMBL" id="CAF0716692.1"/>
    </source>
</evidence>
<reference evidence="2" key="1">
    <citation type="submission" date="2021-02" db="EMBL/GenBank/DDBJ databases">
        <authorList>
            <person name="Nowell W R."/>
        </authorList>
    </citation>
    <scope>NUCLEOTIDE SEQUENCE</scope>
    <source>
        <strain evidence="2">Ploen Becks lab</strain>
    </source>
</reference>
<evidence type="ECO:0000256" key="1">
    <source>
        <dbReference type="SAM" id="MobiDB-lite"/>
    </source>
</evidence>
<feature type="region of interest" description="Disordered" evidence="1">
    <location>
        <begin position="1"/>
        <end position="20"/>
    </location>
</feature>
<dbReference type="InterPro" id="IPR027417">
    <property type="entry name" value="P-loop_NTPase"/>
</dbReference>
<dbReference type="CDD" id="cd22978">
    <property type="entry name" value="DD_AK5"/>
    <property type="match status" value="1"/>
</dbReference>
<dbReference type="Proteomes" id="UP000663879">
    <property type="component" value="Unassembled WGS sequence"/>
</dbReference>
<name>A0A813MBI0_9BILA</name>
<keyword evidence="3" id="KW-1185">Reference proteome</keyword>
<sequence>MASELPSHRASLTNSSTEKAKNYIQSREIPQLFEALMTGLMFRQPDDHLEYIITCLQRLKASPAAQKNHVKWNTFLTSGDSAKNQSFSKEARIVSAKVINRSTNNFDIKNRDQSQIRKKYENPLPSIKSNVRRIKLIFLIGAPEYDTKKLGHEITAFFDGLMHLNMNDIMIDYLEKNQNSFDEQTVANLIGQIKNNKPVSDDLVIECLITSLAKYDQWNSVQACLISGFPKNIQQAKLWDKYGGKVELAIVLNGLKNKKEKTFNSAPNFNILIEHFQKKSILNQINGDKELNEQFQQAVSILKSAQLPIKHLNNVVYKSSSSKYLNFV</sequence>
<comment type="caution">
    <text evidence="2">The sequence shown here is derived from an EMBL/GenBank/DDBJ whole genome shotgun (WGS) entry which is preliminary data.</text>
</comment>